<dbReference type="GeneID" id="40830909"/>
<name>A0A1G9V1A5_9ACTN</name>
<dbReference type="Proteomes" id="UP000199063">
    <property type="component" value="Unassembled WGS sequence"/>
</dbReference>
<dbReference type="OrthoDB" id="4322784at2"/>
<proteinExistence type="predicted"/>
<evidence type="ECO:0000313" key="2">
    <source>
        <dbReference type="Proteomes" id="UP000199063"/>
    </source>
</evidence>
<evidence type="ECO:0000313" key="1">
    <source>
        <dbReference type="EMBL" id="SDM66071.1"/>
    </source>
</evidence>
<reference evidence="2" key="1">
    <citation type="submission" date="2016-10" db="EMBL/GenBank/DDBJ databases">
        <authorList>
            <person name="Varghese N."/>
            <person name="Submissions S."/>
        </authorList>
    </citation>
    <scope>NUCLEOTIDE SEQUENCE [LARGE SCALE GENOMIC DNA]</scope>
    <source>
        <strain evidence="2">CGMCC 4.7042</strain>
    </source>
</reference>
<protein>
    <submittedName>
        <fullName evidence="1">Uncharacterized protein</fullName>
    </submittedName>
</protein>
<accession>A0A1G9V1A5</accession>
<dbReference type="EMBL" id="FNHI01000011">
    <property type="protein sequence ID" value="SDM66071.1"/>
    <property type="molecule type" value="Genomic_DNA"/>
</dbReference>
<gene>
    <name evidence="1" type="ORF">SAMN05444921_111172</name>
</gene>
<sequence>MTGQGRFEIRIICHPADADRITATLAGAFTTGPVRQYPTRDRSRVRLYVTATERASAPVLRLLRPDH</sequence>
<organism evidence="1 2">
    <name type="scientific">Streptomyces wuyuanensis</name>
    <dbReference type="NCBI Taxonomy" id="1196353"/>
    <lineage>
        <taxon>Bacteria</taxon>
        <taxon>Bacillati</taxon>
        <taxon>Actinomycetota</taxon>
        <taxon>Actinomycetes</taxon>
        <taxon>Kitasatosporales</taxon>
        <taxon>Streptomycetaceae</taxon>
        <taxon>Streptomyces</taxon>
    </lineage>
</organism>
<dbReference type="RefSeq" id="WP_093656010.1">
    <property type="nucleotide sequence ID" value="NZ_FNHI01000011.1"/>
</dbReference>
<keyword evidence="2" id="KW-1185">Reference proteome</keyword>
<dbReference type="AlphaFoldDB" id="A0A1G9V1A5"/>
<dbReference type="STRING" id="1196353.SAMN05444921_111172"/>